<gene>
    <name evidence="3" type="ORF">FXF68_12700</name>
</gene>
<evidence type="ECO:0000313" key="4">
    <source>
        <dbReference type="Proteomes" id="UP000323505"/>
    </source>
</evidence>
<evidence type="ECO:0000313" key="3">
    <source>
        <dbReference type="EMBL" id="TYK51270.1"/>
    </source>
</evidence>
<evidence type="ECO:0000256" key="1">
    <source>
        <dbReference type="SAM" id="MobiDB-lite"/>
    </source>
</evidence>
<dbReference type="EMBL" id="VSRQ01000002">
    <property type="protein sequence ID" value="TYK51270.1"/>
    <property type="molecule type" value="Genomic_DNA"/>
</dbReference>
<dbReference type="SMART" id="SM00564">
    <property type="entry name" value="PQQ"/>
    <property type="match status" value="6"/>
</dbReference>
<dbReference type="InterPro" id="IPR018391">
    <property type="entry name" value="PQQ_b-propeller_rpt"/>
</dbReference>
<feature type="region of interest" description="Disordered" evidence="1">
    <location>
        <begin position="42"/>
        <end position="76"/>
    </location>
</feature>
<dbReference type="Proteomes" id="UP000323505">
    <property type="component" value="Unassembled WGS sequence"/>
</dbReference>
<dbReference type="Pfam" id="PF13360">
    <property type="entry name" value="PQQ_2"/>
    <property type="match status" value="2"/>
</dbReference>
<name>A0A5D3FU76_9ACTN</name>
<sequence length="908" mass="94656">MWCIRSCVGSCSPTAISRRPRTGCGRWRRKSCGTRWTKRRRLRSAPNELSRGRRHPSASRVSAPGARVPHLGSRGLSIRPAHSRGGECCPLGQSRLPEWAVRAGSIRLSFFLSRSGRVHDQGDSATEGRAGVLISTRKKALLRTGAALVVLAASALPAGRADAAAALTDVGVYEGFGEGSAVAMAPLGGTGDQVVLGGRGLAVLDDNSLKTHKPRWSYHWGDFPVRGQGGDNQWITAVEPLRDPATGRTDQITSTSENELIRFDGRTGRIVWRRADAFLYTFGDRLSLVSQGAGKPPAIVGEYGTTAYSSADGSPLWTATVPEGDFAPGWVTAAQLTRGANPGVVFGAESDCGPGGGPDCTGHLFAYSGDGKRLWEVKPGGQTTSMVADDVTGDGLAETVAGDNQGHVSAYSPTGELLWRVQAGEGSVGAVAVQGGRVYAAADDNVVAFDAAGKRLWSQPMEGQVTKLEPADLGKGGKLLAAVAVASRVGRFVAVDPDRDGDRRTWQSTVYGRVNDFTVGTWHGRRVAIAGANDAVVHAVWADSGEPAFDYLGHSWVTGVDSGRVGQADAIAHTDDQGHVVLSDERGTELWRRWLGGDDEADAEDVVFADVGRSEPAIVAGGAGTQESGVVRAYDGRGAELWTGRAEGRIVQLITARLTASGPKAIVAAVQRGGSSGVAAFDARTGATLWEHMIGSAGATLAAADVDGDGLDEIAYSSKPYPPDTPGTFALLSPSGDVRWKQENFEIRDWLTVSGGAVIFGSRSETGSVAAVSAADGAPRWRTRLGSKVGFGTLVPQRSGVAASTDAGEVALLDAATGRISFRTRIVSEAATAGPLTLLPQGGGDPVIAVSESGGRNRTKVHVLSLDGRVLATSPRFQQGHGIDVAPTGGGAGVAVGAGLSVYSYRYR</sequence>
<protein>
    <submittedName>
        <fullName evidence="3">PQQ-binding-like beta-propeller repeat protein</fullName>
    </submittedName>
</protein>
<dbReference type="AlphaFoldDB" id="A0A5D3FU76"/>
<comment type="caution">
    <text evidence="3">The sequence shown here is derived from an EMBL/GenBank/DDBJ whole genome shotgun (WGS) entry which is preliminary data.</text>
</comment>
<dbReference type="PANTHER" id="PTHR34512:SF30">
    <property type="entry name" value="OUTER MEMBRANE PROTEIN ASSEMBLY FACTOR BAMB"/>
    <property type="match status" value="1"/>
</dbReference>
<evidence type="ECO:0000259" key="2">
    <source>
        <dbReference type="Pfam" id="PF13360"/>
    </source>
</evidence>
<dbReference type="PANTHER" id="PTHR34512">
    <property type="entry name" value="CELL SURFACE PROTEIN"/>
    <property type="match status" value="1"/>
</dbReference>
<proteinExistence type="predicted"/>
<dbReference type="Gene3D" id="2.130.10.10">
    <property type="entry name" value="YVTN repeat-like/Quinoprotein amine dehydrogenase"/>
    <property type="match status" value="2"/>
</dbReference>
<dbReference type="InterPro" id="IPR015943">
    <property type="entry name" value="WD40/YVTN_repeat-like_dom_sf"/>
</dbReference>
<dbReference type="InterPro" id="IPR011047">
    <property type="entry name" value="Quinoprotein_ADH-like_sf"/>
</dbReference>
<accession>A0A5D3FU76</accession>
<reference evidence="3 4" key="1">
    <citation type="submission" date="2019-08" db="EMBL/GenBank/DDBJ databases">
        <title>Actinomadura sp. nov. CYP1-5 isolated from mountain soil.</title>
        <authorList>
            <person name="Songsumanus A."/>
            <person name="Kuncharoen N."/>
            <person name="Kudo T."/>
            <person name="Yuki M."/>
            <person name="Igarashi Y."/>
            <person name="Tanasupawat S."/>
        </authorList>
    </citation>
    <scope>NUCLEOTIDE SEQUENCE [LARGE SCALE GENOMIC DNA]</scope>
    <source>
        <strain evidence="3 4">CYP1-5</strain>
    </source>
</reference>
<dbReference type="InterPro" id="IPR002372">
    <property type="entry name" value="PQQ_rpt_dom"/>
</dbReference>
<organism evidence="3 4">
    <name type="scientific">Actinomadura decatromicini</name>
    <dbReference type="NCBI Taxonomy" id="2604572"/>
    <lineage>
        <taxon>Bacteria</taxon>
        <taxon>Bacillati</taxon>
        <taxon>Actinomycetota</taxon>
        <taxon>Actinomycetes</taxon>
        <taxon>Streptosporangiales</taxon>
        <taxon>Thermomonosporaceae</taxon>
        <taxon>Actinomadura</taxon>
    </lineage>
</organism>
<feature type="domain" description="Pyrrolo-quinoline quinone repeat" evidence="2">
    <location>
        <begin position="366"/>
        <end position="512"/>
    </location>
</feature>
<feature type="domain" description="Pyrrolo-quinoline quinone repeat" evidence="2">
    <location>
        <begin position="766"/>
        <end position="854"/>
    </location>
</feature>
<keyword evidence="4" id="KW-1185">Reference proteome</keyword>
<dbReference type="SUPFAM" id="SSF50998">
    <property type="entry name" value="Quinoprotein alcohol dehydrogenase-like"/>
    <property type="match status" value="2"/>
</dbReference>